<feature type="compositionally biased region" description="Polar residues" evidence="1">
    <location>
        <begin position="55"/>
        <end position="75"/>
    </location>
</feature>
<dbReference type="EMBL" id="NEDP02005564">
    <property type="protein sequence ID" value="OWF38533.1"/>
    <property type="molecule type" value="Genomic_DNA"/>
</dbReference>
<sequence>MIQTRALRTRPSFKIPPSSTGQRPSRPLGRIVPFETGEKKLALRTEIKETRSRINRLQSNAGINSSTHGGNNESIRPQRGDQRGMNSVLANLFGSNIDNPSPHSSKSNAYKIIDFVLEEPSHRDEDTITIDSRWVQVNKPRKPEIQNLSIEQWGYGSIAILLHMIENKEVNMQSIRDYLCDIKNTFRFFHRYLRGSALLHDKEYREAQAK</sequence>
<feature type="region of interest" description="Disordered" evidence="1">
    <location>
        <begin position="54"/>
        <end position="81"/>
    </location>
</feature>
<dbReference type="Proteomes" id="UP000242188">
    <property type="component" value="Unassembled WGS sequence"/>
</dbReference>
<evidence type="ECO:0000313" key="3">
    <source>
        <dbReference type="Proteomes" id="UP000242188"/>
    </source>
</evidence>
<protein>
    <submittedName>
        <fullName evidence="2">Uncharacterized protein</fullName>
    </submittedName>
</protein>
<evidence type="ECO:0000256" key="1">
    <source>
        <dbReference type="SAM" id="MobiDB-lite"/>
    </source>
</evidence>
<name>A0A210PPX5_MIZYE</name>
<accession>A0A210PPX5</accession>
<proteinExistence type="predicted"/>
<evidence type="ECO:0000313" key="2">
    <source>
        <dbReference type="EMBL" id="OWF38533.1"/>
    </source>
</evidence>
<dbReference type="AlphaFoldDB" id="A0A210PPX5"/>
<comment type="caution">
    <text evidence="2">The sequence shown here is derived from an EMBL/GenBank/DDBJ whole genome shotgun (WGS) entry which is preliminary data.</text>
</comment>
<gene>
    <name evidence="2" type="ORF">KP79_PYT23989</name>
</gene>
<organism evidence="2 3">
    <name type="scientific">Mizuhopecten yessoensis</name>
    <name type="common">Japanese scallop</name>
    <name type="synonym">Patinopecten yessoensis</name>
    <dbReference type="NCBI Taxonomy" id="6573"/>
    <lineage>
        <taxon>Eukaryota</taxon>
        <taxon>Metazoa</taxon>
        <taxon>Spiralia</taxon>
        <taxon>Lophotrochozoa</taxon>
        <taxon>Mollusca</taxon>
        <taxon>Bivalvia</taxon>
        <taxon>Autobranchia</taxon>
        <taxon>Pteriomorphia</taxon>
        <taxon>Pectinida</taxon>
        <taxon>Pectinoidea</taxon>
        <taxon>Pectinidae</taxon>
        <taxon>Mizuhopecten</taxon>
    </lineage>
</organism>
<feature type="region of interest" description="Disordered" evidence="1">
    <location>
        <begin position="1"/>
        <end position="30"/>
    </location>
</feature>
<keyword evidence="3" id="KW-1185">Reference proteome</keyword>
<reference evidence="2 3" key="1">
    <citation type="journal article" date="2017" name="Nat. Ecol. Evol.">
        <title>Scallop genome provides insights into evolution of bilaterian karyotype and development.</title>
        <authorList>
            <person name="Wang S."/>
            <person name="Zhang J."/>
            <person name="Jiao W."/>
            <person name="Li J."/>
            <person name="Xun X."/>
            <person name="Sun Y."/>
            <person name="Guo X."/>
            <person name="Huan P."/>
            <person name="Dong B."/>
            <person name="Zhang L."/>
            <person name="Hu X."/>
            <person name="Sun X."/>
            <person name="Wang J."/>
            <person name="Zhao C."/>
            <person name="Wang Y."/>
            <person name="Wang D."/>
            <person name="Huang X."/>
            <person name="Wang R."/>
            <person name="Lv J."/>
            <person name="Li Y."/>
            <person name="Zhang Z."/>
            <person name="Liu B."/>
            <person name="Lu W."/>
            <person name="Hui Y."/>
            <person name="Liang J."/>
            <person name="Zhou Z."/>
            <person name="Hou R."/>
            <person name="Li X."/>
            <person name="Liu Y."/>
            <person name="Li H."/>
            <person name="Ning X."/>
            <person name="Lin Y."/>
            <person name="Zhao L."/>
            <person name="Xing Q."/>
            <person name="Dou J."/>
            <person name="Li Y."/>
            <person name="Mao J."/>
            <person name="Guo H."/>
            <person name="Dou H."/>
            <person name="Li T."/>
            <person name="Mu C."/>
            <person name="Jiang W."/>
            <person name="Fu Q."/>
            <person name="Fu X."/>
            <person name="Miao Y."/>
            <person name="Liu J."/>
            <person name="Yu Q."/>
            <person name="Li R."/>
            <person name="Liao H."/>
            <person name="Li X."/>
            <person name="Kong Y."/>
            <person name="Jiang Z."/>
            <person name="Chourrout D."/>
            <person name="Li R."/>
            <person name="Bao Z."/>
        </authorList>
    </citation>
    <scope>NUCLEOTIDE SEQUENCE [LARGE SCALE GENOMIC DNA]</scope>
    <source>
        <strain evidence="2 3">PY_sf001</strain>
    </source>
</reference>